<gene>
    <name evidence="1" type="ORF">BUZ57_06770</name>
</gene>
<evidence type="ECO:0000313" key="2">
    <source>
        <dbReference type="Proteomes" id="UP000285625"/>
    </source>
</evidence>
<sequence>MYDIKEIVKIAKEIGMEVDEAPKNNESGFYSVNENNETEKWDAFLAFGLVSTEKKNEDYQNNYFNKHSYTKNENSFSYHSPILKNKTFPSKEDKFDLLITEAA</sequence>
<dbReference type="AlphaFoldDB" id="A0A418JIU6"/>
<comment type="caution">
    <text evidence="1">The sequence shown here is derived from an EMBL/GenBank/DDBJ whole genome shotgun (WGS) entry which is preliminary data.</text>
</comment>
<dbReference type="RefSeq" id="WP_119635440.1">
    <property type="nucleotide sequence ID" value="NZ_CP118163.1"/>
</dbReference>
<dbReference type="Proteomes" id="UP000285625">
    <property type="component" value="Unassembled WGS sequence"/>
</dbReference>
<dbReference type="EMBL" id="QXVO01000017">
    <property type="protein sequence ID" value="RIO45709.1"/>
    <property type="molecule type" value="Genomic_DNA"/>
</dbReference>
<protein>
    <submittedName>
        <fullName evidence="1">Uncharacterized protein</fullName>
    </submittedName>
</protein>
<name>A0A418JIU6_STAHY</name>
<reference evidence="1 2" key="1">
    <citation type="journal article" date="2016" name="Front. Microbiol.">
        <title>Comprehensive Phylogenetic Analysis of Bovine Non-aureus Staphylococci Species Based on Whole-Genome Sequencing.</title>
        <authorList>
            <person name="Naushad S."/>
            <person name="Barkema H.W."/>
            <person name="Luby C."/>
            <person name="Condas L.A."/>
            <person name="Nobrega D.B."/>
            <person name="Carson D.A."/>
            <person name="De Buck J."/>
        </authorList>
    </citation>
    <scope>NUCLEOTIDE SEQUENCE [LARGE SCALE GENOMIC DNA]</scope>
    <source>
        <strain evidence="1 2">SNUC 5959</strain>
    </source>
</reference>
<accession>A0A418JIU6</accession>
<organism evidence="1 2">
    <name type="scientific">Staphylococcus hyicus</name>
    <dbReference type="NCBI Taxonomy" id="1284"/>
    <lineage>
        <taxon>Bacteria</taxon>
        <taxon>Bacillati</taxon>
        <taxon>Bacillota</taxon>
        <taxon>Bacilli</taxon>
        <taxon>Bacillales</taxon>
        <taxon>Staphylococcaceae</taxon>
        <taxon>Staphylococcus</taxon>
    </lineage>
</organism>
<evidence type="ECO:0000313" key="1">
    <source>
        <dbReference type="EMBL" id="RIO45709.1"/>
    </source>
</evidence>
<proteinExistence type="predicted"/>